<dbReference type="EMBL" id="QGBI01000015">
    <property type="protein sequence ID" value="MBX3891497.1"/>
    <property type="molecule type" value="Genomic_DNA"/>
</dbReference>
<dbReference type="RefSeq" id="WP_182553352.1">
    <property type="nucleotide sequence ID" value="NZ_QGAQ01000015.1"/>
</dbReference>
<gene>
    <name evidence="1" type="ORF">DEE74_16670</name>
</gene>
<organism evidence="1 2">
    <name type="scientific">Ralstonia pickettii</name>
    <name type="common">Burkholderia pickettii</name>
    <dbReference type="NCBI Taxonomy" id="329"/>
    <lineage>
        <taxon>Bacteria</taxon>
        <taxon>Pseudomonadati</taxon>
        <taxon>Pseudomonadota</taxon>
        <taxon>Betaproteobacteria</taxon>
        <taxon>Burkholderiales</taxon>
        <taxon>Burkholderiaceae</taxon>
        <taxon>Ralstonia</taxon>
    </lineage>
</organism>
<protein>
    <submittedName>
        <fullName evidence="1">Uncharacterized protein</fullName>
    </submittedName>
</protein>
<sequence length="52" mass="5512">MQTYILIMIAITSLTGQVEAIHSTEFSGKATCEAAAKQLAKDGVLKTTCVPK</sequence>
<proteinExistence type="predicted"/>
<reference evidence="1" key="1">
    <citation type="submission" date="2018-06" db="EMBL/GenBank/DDBJ databases">
        <authorList>
            <person name="O'Rourke A."/>
        </authorList>
    </citation>
    <scope>NUCLEOTIDE SEQUENCE</scope>
    <source>
        <strain evidence="1">132550021-3</strain>
    </source>
</reference>
<name>A0AAW4Q5U2_RALPI</name>
<dbReference type="Proteomes" id="UP001199322">
    <property type="component" value="Unassembled WGS sequence"/>
</dbReference>
<accession>A0AAW4Q5U2</accession>
<dbReference type="AlphaFoldDB" id="A0AAW4Q5U2"/>
<evidence type="ECO:0000313" key="1">
    <source>
        <dbReference type="EMBL" id="MBX3891497.1"/>
    </source>
</evidence>
<comment type="caution">
    <text evidence="1">The sequence shown here is derived from an EMBL/GenBank/DDBJ whole genome shotgun (WGS) entry which is preliminary data.</text>
</comment>
<evidence type="ECO:0000313" key="2">
    <source>
        <dbReference type="Proteomes" id="UP001199322"/>
    </source>
</evidence>